<organism evidence="1 2">
    <name type="scientific">Rhodoblastus acidophilus</name>
    <name type="common">Rhodopseudomonas acidophila</name>
    <dbReference type="NCBI Taxonomy" id="1074"/>
    <lineage>
        <taxon>Bacteria</taxon>
        <taxon>Pseudomonadati</taxon>
        <taxon>Pseudomonadota</taxon>
        <taxon>Alphaproteobacteria</taxon>
        <taxon>Hyphomicrobiales</taxon>
        <taxon>Rhodoblastaceae</taxon>
        <taxon>Rhodoblastus</taxon>
    </lineage>
</organism>
<keyword evidence="2" id="KW-1185">Reference proteome</keyword>
<evidence type="ECO:0000313" key="1">
    <source>
        <dbReference type="EMBL" id="SNB83425.1"/>
    </source>
</evidence>
<evidence type="ECO:0000313" key="2">
    <source>
        <dbReference type="Proteomes" id="UP000198418"/>
    </source>
</evidence>
<sequence>MSHSAFADRAGVIGFGPRCPAGALPIARHSDLERLKSQVSALARVGHDHKTLVVPGVPEAANSDQAVDAMVKFANKVGARLAEASR</sequence>
<name>A0A212SD75_RHOAC</name>
<dbReference type="OrthoDB" id="8456881at2"/>
<dbReference type="AlphaFoldDB" id="A0A212SD75"/>
<reference evidence="2" key="1">
    <citation type="submission" date="2017-06" db="EMBL/GenBank/DDBJ databases">
        <authorList>
            <person name="Varghese N."/>
            <person name="Submissions S."/>
        </authorList>
    </citation>
    <scope>NUCLEOTIDE SEQUENCE [LARGE SCALE GENOMIC DNA]</scope>
    <source>
        <strain evidence="2">DSM 137</strain>
    </source>
</reference>
<gene>
    <name evidence="1" type="ORF">SAMN06265338_12627</name>
</gene>
<dbReference type="RefSeq" id="WP_088522513.1">
    <property type="nucleotide sequence ID" value="NZ_FYDG01000026.1"/>
</dbReference>
<protein>
    <submittedName>
        <fullName evidence="1">Uncharacterized protein</fullName>
    </submittedName>
</protein>
<dbReference type="Proteomes" id="UP000198418">
    <property type="component" value="Unassembled WGS sequence"/>
</dbReference>
<proteinExistence type="predicted"/>
<accession>A0A212SD75</accession>
<dbReference type="EMBL" id="FYDG01000026">
    <property type="protein sequence ID" value="SNB83425.1"/>
    <property type="molecule type" value="Genomic_DNA"/>
</dbReference>